<dbReference type="EMBL" id="JAGQDD010000003">
    <property type="protein sequence ID" value="MBQ0930311.1"/>
    <property type="molecule type" value="Genomic_DNA"/>
</dbReference>
<dbReference type="SUPFAM" id="SSF48613">
    <property type="entry name" value="Heme oxygenase-like"/>
    <property type="match status" value="1"/>
</dbReference>
<feature type="binding site" evidence="4">
    <location>
        <position position="179"/>
    </location>
    <ligand>
        <name>heme b</name>
        <dbReference type="ChEBI" id="CHEBI:60344"/>
    </ligand>
</feature>
<evidence type="ECO:0000256" key="1">
    <source>
        <dbReference type="ARBA" id="ARBA00022617"/>
    </source>
</evidence>
<name>A0A940YC21_9BURK</name>
<dbReference type="InterPro" id="IPR002051">
    <property type="entry name" value="Haem_Oase"/>
</dbReference>
<evidence type="ECO:0000313" key="7">
    <source>
        <dbReference type="Proteomes" id="UP000676246"/>
    </source>
</evidence>
<dbReference type="PANTHER" id="PTHR10720:SF0">
    <property type="entry name" value="HEME OXYGENASE"/>
    <property type="match status" value="1"/>
</dbReference>
<dbReference type="AlphaFoldDB" id="A0A940YC21"/>
<comment type="caution">
    <text evidence="6">The sequence shown here is derived from an EMBL/GenBank/DDBJ whole genome shotgun (WGS) entry which is preliminary data.</text>
</comment>
<organism evidence="6 7">
    <name type="scientific">Ideonella alba</name>
    <dbReference type="NCBI Taxonomy" id="2824118"/>
    <lineage>
        <taxon>Bacteria</taxon>
        <taxon>Pseudomonadati</taxon>
        <taxon>Pseudomonadota</taxon>
        <taxon>Betaproteobacteria</taxon>
        <taxon>Burkholderiales</taxon>
        <taxon>Sphaerotilaceae</taxon>
        <taxon>Ideonella</taxon>
    </lineage>
</organism>
<dbReference type="GO" id="GO:0004392">
    <property type="term" value="F:heme oxygenase (decyclizing) activity"/>
    <property type="evidence" value="ECO:0007669"/>
    <property type="project" value="InterPro"/>
</dbReference>
<evidence type="ECO:0000256" key="5">
    <source>
        <dbReference type="PIRSR" id="PIRSR000343-2"/>
    </source>
</evidence>
<reference evidence="6 7" key="1">
    <citation type="submission" date="2021-04" db="EMBL/GenBank/DDBJ databases">
        <title>The genome sequence of Ideonella sp. 3Y2.</title>
        <authorList>
            <person name="Liu Y."/>
        </authorList>
    </citation>
    <scope>NUCLEOTIDE SEQUENCE [LARGE SCALE GENOMIC DNA]</scope>
    <source>
        <strain evidence="6 7">3Y2</strain>
    </source>
</reference>
<dbReference type="PRINTS" id="PR00088">
    <property type="entry name" value="HAEMOXYGNASE"/>
</dbReference>
<feature type="binding site" evidence="4">
    <location>
        <position position="131"/>
    </location>
    <ligand>
        <name>heme b</name>
        <dbReference type="ChEBI" id="CHEBI:60344"/>
    </ligand>
</feature>
<dbReference type="GO" id="GO:0006788">
    <property type="term" value="P:heme oxidation"/>
    <property type="evidence" value="ECO:0007669"/>
    <property type="project" value="InterPro"/>
</dbReference>
<dbReference type="InterPro" id="IPR016084">
    <property type="entry name" value="Haem_Oase-like_multi-hlx"/>
</dbReference>
<dbReference type="InterPro" id="IPR016053">
    <property type="entry name" value="Haem_Oase-like"/>
</dbReference>
<dbReference type="GO" id="GO:0042167">
    <property type="term" value="P:heme catabolic process"/>
    <property type="evidence" value="ECO:0007669"/>
    <property type="project" value="TreeGrafter"/>
</dbReference>
<dbReference type="GO" id="GO:0046872">
    <property type="term" value="F:metal ion binding"/>
    <property type="evidence" value="ECO:0007669"/>
    <property type="project" value="UniProtKB-KW"/>
</dbReference>
<keyword evidence="1 4" id="KW-0349">Heme</keyword>
<gene>
    <name evidence="6" type="ORF">KAK03_07410</name>
</gene>
<dbReference type="CDD" id="cd19165">
    <property type="entry name" value="HemeO"/>
    <property type="match status" value="1"/>
</dbReference>
<dbReference type="GO" id="GO:0006979">
    <property type="term" value="P:response to oxidative stress"/>
    <property type="evidence" value="ECO:0007669"/>
    <property type="project" value="TreeGrafter"/>
</dbReference>
<evidence type="ECO:0000256" key="3">
    <source>
        <dbReference type="ARBA" id="ARBA00023004"/>
    </source>
</evidence>
<accession>A0A940YC21</accession>
<sequence length="216" mass="23574">MSPAAPPFQPLARRLRQATQTRHTQVERSALMQRLLRGQLGRADYCGWLCDLHALYSALEDGLDTPAVQQRLAPLLDPALARRSALDQDLGQLHGPDWRADLQASPPALAYAQHLQGLAMRQPLGLAAHAYVRYLGDLAGGQVLARVVGQSLGLAGGPGLAFYDFGGPARVGELAMRFRSGLDQLARDEDEAQALEDEACAAFDRHGDWFDWRCPP</sequence>
<dbReference type="GO" id="GO:0020037">
    <property type="term" value="F:heme binding"/>
    <property type="evidence" value="ECO:0007669"/>
    <property type="project" value="TreeGrafter"/>
</dbReference>
<feature type="binding site" description="axial binding residue" evidence="5">
    <location>
        <position position="23"/>
    </location>
    <ligand>
        <name>heme b</name>
        <dbReference type="ChEBI" id="CHEBI:60344"/>
    </ligand>
    <ligandPart>
        <name>Fe</name>
        <dbReference type="ChEBI" id="CHEBI:18248"/>
    </ligandPart>
</feature>
<evidence type="ECO:0000313" key="6">
    <source>
        <dbReference type="EMBL" id="MBQ0930311.1"/>
    </source>
</evidence>
<keyword evidence="2 5" id="KW-0479">Metal-binding</keyword>
<dbReference type="Gene3D" id="1.20.910.10">
    <property type="entry name" value="Heme oxygenase-like"/>
    <property type="match status" value="1"/>
</dbReference>
<dbReference type="Pfam" id="PF01126">
    <property type="entry name" value="Heme_oxygenase"/>
    <property type="match status" value="1"/>
</dbReference>
<protein>
    <submittedName>
        <fullName evidence="6">Biliverdin-producing heme oxygenase</fullName>
    </submittedName>
</protein>
<keyword evidence="3 5" id="KW-0408">Iron</keyword>
<dbReference type="RefSeq" id="WP_210852893.1">
    <property type="nucleotide sequence ID" value="NZ_JAGQDD010000003.1"/>
</dbReference>
<evidence type="ECO:0000256" key="4">
    <source>
        <dbReference type="PIRSR" id="PIRSR000343-1"/>
    </source>
</evidence>
<evidence type="ECO:0000256" key="2">
    <source>
        <dbReference type="ARBA" id="ARBA00022723"/>
    </source>
</evidence>
<proteinExistence type="predicted"/>
<keyword evidence="7" id="KW-1185">Reference proteome</keyword>
<feature type="binding site" evidence="4">
    <location>
        <position position="16"/>
    </location>
    <ligand>
        <name>heme b</name>
        <dbReference type="ChEBI" id="CHEBI:60344"/>
    </ligand>
</feature>
<dbReference type="Proteomes" id="UP000676246">
    <property type="component" value="Unassembled WGS sequence"/>
</dbReference>
<dbReference type="PIRSF" id="PIRSF000343">
    <property type="entry name" value="Haem_Oase"/>
    <property type="match status" value="1"/>
</dbReference>
<dbReference type="PANTHER" id="PTHR10720">
    <property type="entry name" value="HEME OXYGENASE"/>
    <property type="match status" value="1"/>
</dbReference>